<gene>
    <name evidence="9" type="ORF">TrST_g13648</name>
</gene>
<dbReference type="GO" id="GO:0005737">
    <property type="term" value="C:cytoplasm"/>
    <property type="evidence" value="ECO:0007669"/>
    <property type="project" value="UniProtKB-SubCell"/>
</dbReference>
<dbReference type="PROSITE" id="PS50166">
    <property type="entry name" value="IMPORTIN_B_NT"/>
    <property type="match status" value="1"/>
</dbReference>
<dbReference type="PANTHER" id="PTHR12596:SF2">
    <property type="entry name" value="EXPORTIN-7 ISOFORM X1"/>
    <property type="match status" value="1"/>
</dbReference>
<dbReference type="InterPro" id="IPR044189">
    <property type="entry name" value="XPO4/7-like"/>
</dbReference>
<reference evidence="10" key="1">
    <citation type="journal article" date="2023" name="Commun. Biol.">
        <title>Genome analysis of Parmales, the sister group of diatoms, reveals the evolutionary specialization of diatoms from phago-mixotrophs to photoautotrophs.</title>
        <authorList>
            <person name="Ban H."/>
            <person name="Sato S."/>
            <person name="Yoshikawa S."/>
            <person name="Yamada K."/>
            <person name="Nakamura Y."/>
            <person name="Ichinomiya M."/>
            <person name="Sato N."/>
            <person name="Blanc-Mathieu R."/>
            <person name="Endo H."/>
            <person name="Kuwata A."/>
            <person name="Ogata H."/>
        </authorList>
    </citation>
    <scope>NUCLEOTIDE SEQUENCE [LARGE SCALE GENOMIC DNA]</scope>
    <source>
        <strain evidence="10">NIES 3701</strain>
    </source>
</reference>
<evidence type="ECO:0000256" key="6">
    <source>
        <dbReference type="ARBA" id="ARBA00022927"/>
    </source>
</evidence>
<dbReference type="OrthoDB" id="244158at2759"/>
<dbReference type="GO" id="GO:0005049">
    <property type="term" value="F:nuclear export signal receptor activity"/>
    <property type="evidence" value="ECO:0007669"/>
    <property type="project" value="InterPro"/>
</dbReference>
<proteinExistence type="inferred from homology"/>
<evidence type="ECO:0000259" key="8">
    <source>
        <dbReference type="PROSITE" id="PS50166"/>
    </source>
</evidence>
<evidence type="ECO:0000256" key="7">
    <source>
        <dbReference type="ARBA" id="ARBA00023242"/>
    </source>
</evidence>
<keyword evidence="10" id="KW-1185">Reference proteome</keyword>
<dbReference type="InterPro" id="IPR001494">
    <property type="entry name" value="Importin-beta_N"/>
</dbReference>
<dbReference type="GO" id="GO:0031267">
    <property type="term" value="F:small GTPase binding"/>
    <property type="evidence" value="ECO:0007669"/>
    <property type="project" value="InterPro"/>
</dbReference>
<comment type="subcellular location">
    <subcellularLocation>
        <location evidence="2">Cytoplasm</location>
    </subcellularLocation>
    <subcellularLocation>
        <location evidence="1">Nucleus</location>
    </subcellularLocation>
</comment>
<dbReference type="Gene3D" id="1.25.10.10">
    <property type="entry name" value="Leucine-rich Repeat Variant"/>
    <property type="match status" value="2"/>
</dbReference>
<sequence>MDPAQLRQVEELANTLYTSSSTSARNDAQSRLLSLQTSPQNIPTCQQILDSSQQPYALLVASNSLMSLITGHWNSFTTSQRLEIRNYVLSYLGNNPHHPNYVTSQLVRLVCRITKLGWFDDRSHRELPEEVTKFLQATVEHCVLGLKLLNGLVEELNVPTTGRTLTQHRKTAVSFRDVSLFRVFQLALTTLSQLKTSTIQTSQQNLSTLTEQSLTLTVRCLSFDFIGTNPDESSEDVGTIQVPSTWRSVIQDSETLNLLLHFYSTQEPPKSDKAMEAIILLTSCRRSLFPTDKDRAAFLGRLLNGITILLRNQTGLEHSENYHQFCRLLGRLKANYQLSELVKATGYTEWLSLASSFTVQSMQNWQLSRNSIHYLLALFGRLVAAVPYVRPDAGAKGHTKSLEDAVGSVVQNYVDCMLGSVQTVLQEECDDPLDDSGSLTEQLERLPVICRFQYAKVGTLLVERFDPIMASYQNAIATLNNNNIPVQTQQKLTMLEGQLTWLVYIIGAVVGGHSWSTSHLDDGEERIDATLSRRVFQLVQLIDFRCCQSNGTALCDSKLESAFLFYFQNFRRVYMFMWDQPTGSSSGIVTAGKVDAQPTTKQRVYKNMFDFMAMGDHTQVANLIVTKVGNNLKYWPSNEEVISKTLELFHDMASGYSSSKLLLTLDTVKYLLMNHTAAAFPFLEVKGNERHRTTFHATLTRLLFSSTAEEMPLPFDTFIDPICEVLRQLGSLDAQGLKSPQVRTPLIGVLRDLRGIASSLHNRRTYLMLFERLFPEHFPLLTRISEVWYDDPGVTTSLLKFMYEFVYNKANRVNFEQSSPNGILLFRTTSDVICAYGKNSIAFHSQNTVPETEVYKQKYKGFALSLDVLVAALSGNYVCFGVFQLYNDPALDRALEVALQMILSISLDDVMAYPKLSKSYFSFLEILFRSHIQVVLALTTPTLMSLLNAVHEGLQSSDAPLSSICATSVDHLSTYYYTNQNKENKPEVAQLKQHLAAEPNLFAGLTATLFNLLLFGSASNHWAVMRPMLSLMLASERSFTQYKDQLMSTQSPANQSALNEAFDKLLADVSRNLESQNRDRFTQRLTAFRVTTRSFLTL</sequence>
<evidence type="ECO:0000256" key="5">
    <source>
        <dbReference type="ARBA" id="ARBA00022490"/>
    </source>
</evidence>
<dbReference type="FunFam" id="1.25.10.10:FF:000520">
    <property type="entry name" value="Exportin-7-A"/>
    <property type="match status" value="1"/>
</dbReference>
<evidence type="ECO:0000256" key="4">
    <source>
        <dbReference type="ARBA" id="ARBA00022448"/>
    </source>
</evidence>
<keyword evidence="7" id="KW-0539">Nucleus</keyword>
<dbReference type="GO" id="GO:0005643">
    <property type="term" value="C:nuclear pore"/>
    <property type="evidence" value="ECO:0007669"/>
    <property type="project" value="TreeGrafter"/>
</dbReference>
<protein>
    <recommendedName>
        <fullName evidence="8">Importin N-terminal domain-containing protein</fullName>
    </recommendedName>
</protein>
<evidence type="ECO:0000313" key="9">
    <source>
        <dbReference type="EMBL" id="GMH88657.1"/>
    </source>
</evidence>
<feature type="domain" description="Importin N-terminal" evidence="8">
    <location>
        <begin position="28"/>
        <end position="94"/>
    </location>
</feature>
<keyword evidence="4" id="KW-0813">Transport</keyword>
<evidence type="ECO:0000256" key="2">
    <source>
        <dbReference type="ARBA" id="ARBA00004496"/>
    </source>
</evidence>
<dbReference type="SUPFAM" id="SSF48371">
    <property type="entry name" value="ARM repeat"/>
    <property type="match status" value="1"/>
</dbReference>
<organism evidence="9 10">
    <name type="scientific">Triparma strigata</name>
    <dbReference type="NCBI Taxonomy" id="1606541"/>
    <lineage>
        <taxon>Eukaryota</taxon>
        <taxon>Sar</taxon>
        <taxon>Stramenopiles</taxon>
        <taxon>Ochrophyta</taxon>
        <taxon>Bolidophyceae</taxon>
        <taxon>Parmales</taxon>
        <taxon>Triparmaceae</taxon>
        <taxon>Triparma</taxon>
    </lineage>
</organism>
<dbReference type="EMBL" id="BRXY01000346">
    <property type="protein sequence ID" value="GMH88657.1"/>
    <property type="molecule type" value="Genomic_DNA"/>
</dbReference>
<keyword evidence="5" id="KW-0963">Cytoplasm</keyword>
<name>A0A9W7BJ90_9STRA</name>
<evidence type="ECO:0000313" key="10">
    <source>
        <dbReference type="Proteomes" id="UP001165085"/>
    </source>
</evidence>
<dbReference type="InterPro" id="IPR057947">
    <property type="entry name" value="TPR_XPO7/RBP17"/>
</dbReference>
<dbReference type="PANTHER" id="PTHR12596">
    <property type="entry name" value="EXPORTIN 4,7-RELATED"/>
    <property type="match status" value="1"/>
</dbReference>
<evidence type="ECO:0000256" key="3">
    <source>
        <dbReference type="ARBA" id="ARBA00009466"/>
    </source>
</evidence>
<dbReference type="SMART" id="SM00913">
    <property type="entry name" value="IBN_N"/>
    <property type="match status" value="1"/>
</dbReference>
<dbReference type="InterPro" id="IPR011989">
    <property type="entry name" value="ARM-like"/>
</dbReference>
<evidence type="ECO:0000256" key="1">
    <source>
        <dbReference type="ARBA" id="ARBA00004123"/>
    </source>
</evidence>
<dbReference type="InterPro" id="IPR016024">
    <property type="entry name" value="ARM-type_fold"/>
</dbReference>
<dbReference type="AlphaFoldDB" id="A0A9W7BJ90"/>
<dbReference type="GO" id="GO:0006611">
    <property type="term" value="P:protein export from nucleus"/>
    <property type="evidence" value="ECO:0007669"/>
    <property type="project" value="TreeGrafter"/>
</dbReference>
<keyword evidence="6" id="KW-0653">Protein transport</keyword>
<dbReference type="Proteomes" id="UP001165085">
    <property type="component" value="Unassembled WGS sequence"/>
</dbReference>
<accession>A0A9W7BJ90</accession>
<comment type="similarity">
    <text evidence="3">Belongs to the exportin family.</text>
</comment>
<dbReference type="Pfam" id="PF03810">
    <property type="entry name" value="IBN_N"/>
    <property type="match status" value="1"/>
</dbReference>
<comment type="caution">
    <text evidence="9">The sequence shown here is derived from an EMBL/GenBank/DDBJ whole genome shotgun (WGS) entry which is preliminary data.</text>
</comment>
<dbReference type="Pfam" id="PF25795">
    <property type="entry name" value="TPR_XPO7"/>
    <property type="match status" value="1"/>
</dbReference>